<dbReference type="RefSeq" id="WP_245625657.1">
    <property type="nucleotide sequence ID" value="NZ_JAUSQY010000001.1"/>
</dbReference>
<dbReference type="InterPro" id="IPR011701">
    <property type="entry name" value="MFS"/>
</dbReference>
<feature type="transmembrane region" description="Helical" evidence="7">
    <location>
        <begin position="287"/>
        <end position="312"/>
    </location>
</feature>
<dbReference type="STRING" id="1544413.Clow_00224"/>
<dbReference type="GO" id="GO:0022857">
    <property type="term" value="F:transmembrane transporter activity"/>
    <property type="evidence" value="ECO:0007669"/>
    <property type="project" value="InterPro"/>
</dbReference>
<feature type="transmembrane region" description="Helical" evidence="7">
    <location>
        <begin position="114"/>
        <end position="136"/>
    </location>
</feature>
<dbReference type="EMBL" id="LKEV01000001">
    <property type="protein sequence ID" value="KQB87171.1"/>
    <property type="molecule type" value="Genomic_DNA"/>
</dbReference>
<dbReference type="InterPro" id="IPR020846">
    <property type="entry name" value="MFS_dom"/>
</dbReference>
<evidence type="ECO:0000256" key="5">
    <source>
        <dbReference type="ARBA" id="ARBA00023136"/>
    </source>
</evidence>
<feature type="transmembrane region" description="Helical" evidence="7">
    <location>
        <begin position="61"/>
        <end position="81"/>
    </location>
</feature>
<feature type="region of interest" description="Disordered" evidence="6">
    <location>
        <begin position="1"/>
        <end position="20"/>
    </location>
</feature>
<evidence type="ECO:0000313" key="9">
    <source>
        <dbReference type="EMBL" id="KQB87171.1"/>
    </source>
</evidence>
<feature type="transmembrane region" description="Helical" evidence="7">
    <location>
        <begin position="148"/>
        <end position="168"/>
    </location>
</feature>
<dbReference type="CDD" id="cd17321">
    <property type="entry name" value="MFS_MMR_MDR_like"/>
    <property type="match status" value="1"/>
</dbReference>
<feature type="transmembrane region" description="Helical" evidence="7">
    <location>
        <begin position="483"/>
        <end position="505"/>
    </location>
</feature>
<feature type="transmembrane region" description="Helical" evidence="7">
    <location>
        <begin position="180"/>
        <end position="200"/>
    </location>
</feature>
<evidence type="ECO:0000256" key="2">
    <source>
        <dbReference type="ARBA" id="ARBA00022448"/>
    </source>
</evidence>
<evidence type="ECO:0000256" key="3">
    <source>
        <dbReference type="ARBA" id="ARBA00022692"/>
    </source>
</evidence>
<feature type="transmembrane region" description="Helical" evidence="7">
    <location>
        <begin position="416"/>
        <end position="436"/>
    </location>
</feature>
<comment type="subcellular location">
    <subcellularLocation>
        <location evidence="1">Cell membrane</location>
        <topology evidence="1">Multi-pass membrane protein</topology>
    </subcellularLocation>
</comment>
<keyword evidence="2" id="KW-0813">Transport</keyword>
<dbReference type="GO" id="GO:0005886">
    <property type="term" value="C:plasma membrane"/>
    <property type="evidence" value="ECO:0007669"/>
    <property type="project" value="UniProtKB-SubCell"/>
</dbReference>
<keyword evidence="5 7" id="KW-0472">Membrane</keyword>
<dbReference type="PROSITE" id="PS50850">
    <property type="entry name" value="MFS"/>
    <property type="match status" value="1"/>
</dbReference>
<evidence type="ECO:0000256" key="1">
    <source>
        <dbReference type="ARBA" id="ARBA00004651"/>
    </source>
</evidence>
<protein>
    <submittedName>
        <fullName evidence="9">Multidrug resistance protein stp</fullName>
    </submittedName>
</protein>
<dbReference type="SUPFAM" id="SSF103473">
    <property type="entry name" value="MFS general substrate transporter"/>
    <property type="match status" value="1"/>
</dbReference>
<dbReference type="PANTHER" id="PTHR42718:SF9">
    <property type="entry name" value="MAJOR FACILITATOR SUPERFAMILY MULTIDRUG TRANSPORTER MFSC"/>
    <property type="match status" value="1"/>
</dbReference>
<dbReference type="Gene3D" id="1.20.1250.20">
    <property type="entry name" value="MFS general substrate transporter like domains"/>
    <property type="match status" value="1"/>
</dbReference>
<dbReference type="Proteomes" id="UP000050488">
    <property type="component" value="Unassembled WGS sequence"/>
</dbReference>
<dbReference type="PATRIC" id="fig|1544413.3.peg.224"/>
<feature type="transmembrane region" description="Helical" evidence="7">
    <location>
        <begin position="29"/>
        <end position="49"/>
    </location>
</feature>
<name>A0A0Q0U5A8_9CORY</name>
<sequence length="567" mass="59395">MSTVQGGKHRRSGAPAASPKKWSTTVSTISAVMMTLDITIVLVALPAISEDLQLSLSGGQWVINAYSLAFASLMLSVGSISDLIGRRSIFLIGHVLFLGASIACMSADSETMLIAARAVQGAGGALVFGTSVPLLSDAFSPAEKEQRTKAIAILMGLSAAASAVGPLVGGALVEHGQWEWIFAINIPIGVFVLLATLIFIPDLHKREREAGNTEMPPIDVPSTIIAAGMLFSLNYGIISGPERGWTDWLVILSFAAAAQLAVILAWIQTSKGDSAMIDIRLFRIPSFSTVAFSAFAARLFSFGMMPFIVLWLSGHVGLSALEVGYVSTTLAGPIVIFSAVGLALGKVMRLGFVQALGMIIVAGGLLLGLMVQPDSSWPALVPSYVVIGIGTGIMLPHLMDLAVSVVPREKTGTASGIANTSLPLGTSFGVALYGAYLANHIEDGMEGAPEQIITATEGGRFDLVDQFAPQLGDLAREVFVEGLHGIFIMAAVFAVVGALACVLFIREKDIRVEGDSVEEAGSRSTSGSTELEPVEIPSVPVPASIAPVDRAELVARARQRLNNSRGV</sequence>
<feature type="transmembrane region" description="Helical" evidence="7">
    <location>
        <begin position="377"/>
        <end position="395"/>
    </location>
</feature>
<keyword evidence="10" id="KW-1185">Reference proteome</keyword>
<proteinExistence type="predicted"/>
<organism evidence="9 10">
    <name type="scientific">Corynebacterium lowii</name>
    <dbReference type="NCBI Taxonomy" id="1544413"/>
    <lineage>
        <taxon>Bacteria</taxon>
        <taxon>Bacillati</taxon>
        <taxon>Actinomycetota</taxon>
        <taxon>Actinomycetes</taxon>
        <taxon>Mycobacteriales</taxon>
        <taxon>Corynebacteriaceae</taxon>
        <taxon>Corynebacterium</taxon>
    </lineage>
</organism>
<feature type="domain" description="Major facilitator superfamily (MFS) profile" evidence="8">
    <location>
        <begin position="23"/>
        <end position="509"/>
    </location>
</feature>
<evidence type="ECO:0000313" key="10">
    <source>
        <dbReference type="Proteomes" id="UP000050488"/>
    </source>
</evidence>
<feature type="transmembrane region" description="Helical" evidence="7">
    <location>
        <begin position="249"/>
        <end position="267"/>
    </location>
</feature>
<feature type="transmembrane region" description="Helical" evidence="7">
    <location>
        <begin position="351"/>
        <end position="371"/>
    </location>
</feature>
<evidence type="ECO:0000256" key="7">
    <source>
        <dbReference type="SAM" id="Phobius"/>
    </source>
</evidence>
<dbReference type="Pfam" id="PF07690">
    <property type="entry name" value="MFS_1"/>
    <property type="match status" value="2"/>
</dbReference>
<evidence type="ECO:0000256" key="4">
    <source>
        <dbReference type="ARBA" id="ARBA00022989"/>
    </source>
</evidence>
<dbReference type="PANTHER" id="PTHR42718">
    <property type="entry name" value="MAJOR FACILITATOR SUPERFAMILY MULTIDRUG TRANSPORTER MFSC"/>
    <property type="match status" value="1"/>
</dbReference>
<gene>
    <name evidence="9" type="primary">stp_1</name>
    <name evidence="9" type="ORF">Clow_00224</name>
</gene>
<dbReference type="Gene3D" id="1.20.1720.10">
    <property type="entry name" value="Multidrug resistance protein D"/>
    <property type="match status" value="1"/>
</dbReference>
<evidence type="ECO:0000256" key="6">
    <source>
        <dbReference type="SAM" id="MobiDB-lite"/>
    </source>
</evidence>
<keyword evidence="4 7" id="KW-1133">Transmembrane helix</keyword>
<accession>A0A0Q0U5A8</accession>
<dbReference type="AlphaFoldDB" id="A0A0Q0U5A8"/>
<feature type="transmembrane region" description="Helical" evidence="7">
    <location>
        <begin position="324"/>
        <end position="344"/>
    </location>
</feature>
<comment type="caution">
    <text evidence="9">The sequence shown here is derived from an EMBL/GenBank/DDBJ whole genome shotgun (WGS) entry which is preliminary data.</text>
</comment>
<dbReference type="InterPro" id="IPR036259">
    <property type="entry name" value="MFS_trans_sf"/>
</dbReference>
<reference evidence="9 10" key="1">
    <citation type="submission" date="2015-10" db="EMBL/GenBank/DDBJ databases">
        <title>Corynebacteirum lowii and Corynebacterium oculi species nova, derived from human clinical disease and and emended description of Corynebacterium mastiditis.</title>
        <authorList>
            <person name="Bernard K."/>
            <person name="Pacheco A.L."/>
            <person name="Mcdougall C."/>
            <person name="Burtx T."/>
            <person name="Weibe D."/>
            <person name="Tyler S."/>
            <person name="Olson A.B."/>
            <person name="Cnockaert M."/>
            <person name="Eguchi H."/>
            <person name="Kuwahara T."/>
            <person name="Nakayama-Imaohji H."/>
            <person name="Boudewijins M."/>
            <person name="Van Hoecke F."/>
            <person name="Bernier A.-M."/>
            <person name="Vandamme P."/>
        </authorList>
    </citation>
    <scope>NUCLEOTIDE SEQUENCE [LARGE SCALE GENOMIC DNA]</scope>
    <source>
        <strain evidence="9 10">NML 130206</strain>
    </source>
</reference>
<evidence type="ECO:0000259" key="8">
    <source>
        <dbReference type="PROSITE" id="PS50850"/>
    </source>
</evidence>
<keyword evidence="3 7" id="KW-0812">Transmembrane</keyword>
<feature type="transmembrane region" description="Helical" evidence="7">
    <location>
        <begin position="88"/>
        <end position="108"/>
    </location>
</feature>
<feature type="transmembrane region" description="Helical" evidence="7">
    <location>
        <begin position="220"/>
        <end position="237"/>
    </location>
</feature>